<reference evidence="2" key="1">
    <citation type="journal article" date="2022" name="Mol. Ecol. Resour.">
        <title>The genomes of chicory, endive, great burdock and yacon provide insights into Asteraceae palaeo-polyploidization history and plant inulin production.</title>
        <authorList>
            <person name="Fan W."/>
            <person name="Wang S."/>
            <person name="Wang H."/>
            <person name="Wang A."/>
            <person name="Jiang F."/>
            <person name="Liu H."/>
            <person name="Zhao H."/>
            <person name="Xu D."/>
            <person name="Zhang Y."/>
        </authorList>
    </citation>
    <scope>NUCLEOTIDE SEQUENCE [LARGE SCALE GENOMIC DNA]</scope>
    <source>
        <strain evidence="2">cv. Yunnan</strain>
    </source>
</reference>
<dbReference type="Proteomes" id="UP001056120">
    <property type="component" value="Linkage Group LG01"/>
</dbReference>
<keyword evidence="2" id="KW-1185">Reference proteome</keyword>
<name>A0ACB9K3V4_9ASTR</name>
<proteinExistence type="predicted"/>
<comment type="caution">
    <text evidence="1">The sequence shown here is derived from an EMBL/GenBank/DDBJ whole genome shotgun (WGS) entry which is preliminary data.</text>
</comment>
<dbReference type="EMBL" id="CM042018">
    <property type="protein sequence ID" value="KAI3826995.1"/>
    <property type="molecule type" value="Genomic_DNA"/>
</dbReference>
<evidence type="ECO:0000313" key="1">
    <source>
        <dbReference type="EMBL" id="KAI3826995.1"/>
    </source>
</evidence>
<reference evidence="1 2" key="2">
    <citation type="journal article" date="2022" name="Mol. Ecol. Resour.">
        <title>The genomes of chicory, endive, great burdock and yacon provide insights into Asteraceae paleo-polyploidization history and plant inulin production.</title>
        <authorList>
            <person name="Fan W."/>
            <person name="Wang S."/>
            <person name="Wang H."/>
            <person name="Wang A."/>
            <person name="Jiang F."/>
            <person name="Liu H."/>
            <person name="Zhao H."/>
            <person name="Xu D."/>
            <person name="Zhang Y."/>
        </authorList>
    </citation>
    <scope>NUCLEOTIDE SEQUENCE [LARGE SCALE GENOMIC DNA]</scope>
    <source>
        <strain evidence="2">cv. Yunnan</strain>
        <tissue evidence="1">Leaves</tissue>
    </source>
</reference>
<protein>
    <submittedName>
        <fullName evidence="1">Uncharacterized protein</fullName>
    </submittedName>
</protein>
<sequence>MELEKEKIVQKEKEKVIEKQKEKEQEKEKPKEIVYDYFKANFPKEDETKRLRLIEEFVNKGYKRESVYKCTKTLLLNMEKKMEENQALRERLTELEKAKKRILEVGSSNYNIQKDLFETRLKELDAKKLKPNVNVRRSLQGDIFIIYRTRGKHQVFKNGGDILKLHVTDLKVLAGIKMLTSHPKGYDFESNLRKLSKDGFNAFKRNTNVTQRKMTRFRYNVEDAVARKPVRNKAPTAILPQYNEEYSKNSESLQPFTRACVDDMDEPVVERGDNMEPLRMYEMAQMRTLIQEDIFALTALEIAHRLQDEFYLIPEKIIDQFNEGRKKKDNDLF</sequence>
<accession>A0ACB9K3V4</accession>
<organism evidence="1 2">
    <name type="scientific">Smallanthus sonchifolius</name>
    <dbReference type="NCBI Taxonomy" id="185202"/>
    <lineage>
        <taxon>Eukaryota</taxon>
        <taxon>Viridiplantae</taxon>
        <taxon>Streptophyta</taxon>
        <taxon>Embryophyta</taxon>
        <taxon>Tracheophyta</taxon>
        <taxon>Spermatophyta</taxon>
        <taxon>Magnoliopsida</taxon>
        <taxon>eudicotyledons</taxon>
        <taxon>Gunneridae</taxon>
        <taxon>Pentapetalae</taxon>
        <taxon>asterids</taxon>
        <taxon>campanulids</taxon>
        <taxon>Asterales</taxon>
        <taxon>Asteraceae</taxon>
        <taxon>Asteroideae</taxon>
        <taxon>Heliantheae alliance</taxon>
        <taxon>Millerieae</taxon>
        <taxon>Smallanthus</taxon>
    </lineage>
</organism>
<gene>
    <name evidence="1" type="ORF">L1987_01056</name>
</gene>
<evidence type="ECO:0000313" key="2">
    <source>
        <dbReference type="Proteomes" id="UP001056120"/>
    </source>
</evidence>